<organism evidence="4 5">
    <name type="scientific">Streptomyces achromogenes</name>
    <dbReference type="NCBI Taxonomy" id="67255"/>
    <lineage>
        <taxon>Bacteria</taxon>
        <taxon>Bacillati</taxon>
        <taxon>Actinomycetota</taxon>
        <taxon>Actinomycetes</taxon>
        <taxon>Kitasatosporales</taxon>
        <taxon>Streptomycetaceae</taxon>
        <taxon>Streptomyces</taxon>
    </lineage>
</organism>
<dbReference type="Pfam" id="PF00975">
    <property type="entry name" value="Thioesterase"/>
    <property type="match status" value="1"/>
</dbReference>
<dbReference type="PANTHER" id="PTHR11487">
    <property type="entry name" value="THIOESTERASE"/>
    <property type="match status" value="1"/>
</dbReference>
<evidence type="ECO:0000313" key="5">
    <source>
        <dbReference type="Proteomes" id="UP001243364"/>
    </source>
</evidence>
<dbReference type="InterPro" id="IPR029058">
    <property type="entry name" value="AB_hydrolase_fold"/>
</dbReference>
<evidence type="ECO:0000256" key="1">
    <source>
        <dbReference type="ARBA" id="ARBA00007169"/>
    </source>
</evidence>
<dbReference type="SMART" id="SM00824">
    <property type="entry name" value="PKS_TE"/>
    <property type="match status" value="1"/>
</dbReference>
<dbReference type="PANTHER" id="PTHR11487:SF0">
    <property type="entry name" value="S-ACYL FATTY ACID SYNTHASE THIOESTERASE, MEDIUM CHAIN"/>
    <property type="match status" value="1"/>
</dbReference>
<protein>
    <submittedName>
        <fullName evidence="4">Surfactin synthase thioesterase subunit</fullName>
    </submittedName>
</protein>
<name>A0ABU0PS90_STRAH</name>
<comment type="similarity">
    <text evidence="1">Belongs to the thioesterase family.</text>
</comment>
<proteinExistence type="inferred from homology"/>
<comment type="caution">
    <text evidence="4">The sequence shown here is derived from an EMBL/GenBank/DDBJ whole genome shotgun (WGS) entry which is preliminary data.</text>
</comment>
<dbReference type="InterPro" id="IPR001031">
    <property type="entry name" value="Thioesterase"/>
</dbReference>
<dbReference type="SUPFAM" id="SSF53474">
    <property type="entry name" value="alpha/beta-Hydrolases"/>
    <property type="match status" value="1"/>
</dbReference>
<sequence length="258" mass="28217">MTAAALDYDAWIRTFDAGSESGSAVPGLRLVCFPHAGGSASFYFPYAKLLRPGIEVLAVQYPGRQDRRGEPCLDTIGALADRAAEVLRMRHPVEPLAFFGHSMGAAVAFETARRLEDRPGPRVLRLFASGRRAPSVFRPEFVHRKDDDGLVTELQALSGTHPALLTDPELRALVLPTIRSDYRAIETYRCAPGASVACPVTVLIGDADPRVSEADALPWEEHTSCACDLQVLPGGHFYLEQQRDAVVARIRAALREHM</sequence>
<evidence type="ECO:0000313" key="4">
    <source>
        <dbReference type="EMBL" id="MDQ0681244.1"/>
    </source>
</evidence>
<reference evidence="4 5" key="1">
    <citation type="submission" date="2023-07" db="EMBL/GenBank/DDBJ databases">
        <title>Comparative genomics of wheat-associated soil bacteria to identify genetic determinants of phenazine resistance.</title>
        <authorList>
            <person name="Mouncey N."/>
        </authorList>
    </citation>
    <scope>NUCLEOTIDE SEQUENCE [LARGE SCALE GENOMIC DNA]</scope>
    <source>
        <strain evidence="4 5">W4I19-2</strain>
    </source>
</reference>
<dbReference type="EMBL" id="JAUSYA010000001">
    <property type="protein sequence ID" value="MDQ0681244.1"/>
    <property type="molecule type" value="Genomic_DNA"/>
</dbReference>
<feature type="domain" description="Thioesterase TesA-like" evidence="3">
    <location>
        <begin position="31"/>
        <end position="254"/>
    </location>
</feature>
<evidence type="ECO:0000256" key="2">
    <source>
        <dbReference type="ARBA" id="ARBA00022801"/>
    </source>
</evidence>
<evidence type="ECO:0000259" key="3">
    <source>
        <dbReference type="SMART" id="SM00824"/>
    </source>
</evidence>
<keyword evidence="5" id="KW-1185">Reference proteome</keyword>
<dbReference type="Gene3D" id="3.40.50.1820">
    <property type="entry name" value="alpha/beta hydrolase"/>
    <property type="match status" value="1"/>
</dbReference>
<accession>A0ABU0PS90</accession>
<gene>
    <name evidence="4" type="ORF">QFZ56_000207</name>
</gene>
<dbReference type="Proteomes" id="UP001243364">
    <property type="component" value="Unassembled WGS sequence"/>
</dbReference>
<dbReference type="RefSeq" id="WP_307039162.1">
    <property type="nucleotide sequence ID" value="NZ_JAUSYA010000001.1"/>
</dbReference>
<keyword evidence="2" id="KW-0378">Hydrolase</keyword>
<dbReference type="InterPro" id="IPR012223">
    <property type="entry name" value="TEII"/>
</dbReference>
<dbReference type="InterPro" id="IPR020802">
    <property type="entry name" value="TesA-like"/>
</dbReference>